<dbReference type="AlphaFoldDB" id="A0A0F9HP87"/>
<protein>
    <submittedName>
        <fullName evidence="2">Uncharacterized protein</fullName>
    </submittedName>
</protein>
<evidence type="ECO:0000256" key="1">
    <source>
        <dbReference type="SAM" id="Phobius"/>
    </source>
</evidence>
<organism evidence="2">
    <name type="scientific">marine sediment metagenome</name>
    <dbReference type="NCBI Taxonomy" id="412755"/>
    <lineage>
        <taxon>unclassified sequences</taxon>
        <taxon>metagenomes</taxon>
        <taxon>ecological metagenomes</taxon>
    </lineage>
</organism>
<reference evidence="2" key="1">
    <citation type="journal article" date="2015" name="Nature">
        <title>Complex archaea that bridge the gap between prokaryotes and eukaryotes.</title>
        <authorList>
            <person name="Spang A."/>
            <person name="Saw J.H."/>
            <person name="Jorgensen S.L."/>
            <person name="Zaremba-Niedzwiedzka K."/>
            <person name="Martijn J."/>
            <person name="Lind A.E."/>
            <person name="van Eijk R."/>
            <person name="Schleper C."/>
            <person name="Guy L."/>
            <person name="Ettema T.J."/>
        </authorList>
    </citation>
    <scope>NUCLEOTIDE SEQUENCE</scope>
</reference>
<keyword evidence="1" id="KW-1133">Transmembrane helix</keyword>
<name>A0A0F9HP87_9ZZZZ</name>
<feature type="transmembrane region" description="Helical" evidence="1">
    <location>
        <begin position="315"/>
        <end position="337"/>
    </location>
</feature>
<dbReference type="EMBL" id="LAZR01023899">
    <property type="protein sequence ID" value="KKL76932.1"/>
    <property type="molecule type" value="Genomic_DNA"/>
</dbReference>
<evidence type="ECO:0000313" key="2">
    <source>
        <dbReference type="EMBL" id="KKL76932.1"/>
    </source>
</evidence>
<sequence length="380" mass="41825">MPDELIDTATVSQVVQCLDRGTTGQYPWSLMTVLDLTALLMRADNFALAPGLAPSASVVLDDQDRLIDLMLYHELVKSLPQPDTNSVAAAITGSKRWIGRATNLAAVRKEVNRLMSDNENFNNWIDWVVEKAWIPHTRRLSGLFDETYLNYVARILNLDVSDASDLHRRSKDANELNHLAVKRDADFELMTKAYIASTIIRGRYHAHLAAASNIGLVRHPLRGIVARPRTNKPVVTFSVSKAMRCLACIVLYGAFKQRRIDQRLKSWTKSIKLVRGFLNRGGVQLASGSDLASVEAALYVARKAKIDVTNRELDIILGVVASLGVGVLTTICLSPWIGVPAGVAATFTGHVRNPLAFHTHGHMLKKVAAGCIETEWQTGG</sequence>
<comment type="caution">
    <text evidence="2">The sequence shown here is derived from an EMBL/GenBank/DDBJ whole genome shotgun (WGS) entry which is preliminary data.</text>
</comment>
<accession>A0A0F9HP87</accession>
<proteinExistence type="predicted"/>
<keyword evidence="1" id="KW-0812">Transmembrane</keyword>
<gene>
    <name evidence="2" type="ORF">LCGC14_2039950</name>
</gene>
<keyword evidence="1" id="KW-0472">Membrane</keyword>
<feature type="transmembrane region" description="Helical" evidence="1">
    <location>
        <begin position="234"/>
        <end position="255"/>
    </location>
</feature>